<name>A0A410QBR1_9FIRM</name>
<dbReference type="Proteomes" id="UP000287969">
    <property type="component" value="Chromosome"/>
</dbReference>
<sequence length="746" mass="86199">MNLSKKTKQILLGVILLVVITVGIIGLKLSNNRNKDVQKAEKTATVNTDDKLFYYVEKKLYEEHNIHEKLTPYFVNYKGNTAKAIETENGMKLVNMKNMKNIADVPHEVIVNSTGYWIDEDSNFVTVKYNKEKKAVLVRTFDKDGKEIEEPVALKEFGGRINDDSYINVMEFRIDTKYIYLVSAADPRPILQIFNKNGSLHKNYADIGNFETDNNGSIYITFGVSGEHKYNGFEKINVESGEVEYSVDTKILPNHIRYNKEKDAVYVMDDNGVTRYNASDGKNEKNIFTFGKDSTYVLDSLQVEDFFVGNEEELYISLFYFEGDEYICLYYGYEPKEGIRPERTVTLTVTAPYRQDFLSDAITRYEMKYPDQKVKYDYKYNSEEEFVANTEQYGQQLSLSILGGDVGDVVMTGGSGLNYEEVFKTDAFMDLSSLIEKDKNYDVLNKDVIEGLRIKGAVRGLPISITRSYYEVNTKLLDSIGVKLDYNNLSWKDVIFLTKVIEEKAPDVHVFTGNEYVGDYLIPMIGANISQLVDFENKKINLNQEWFVDLLKDLKEAMKSKNFVKTHTGSDVIDKLQGSLFVHRSTERKYYRDMVYNYLHYNEEGKESLYIPIFVGEKSNKRGVQVNNMYSINNKSKNKEDAWKFLSFLLGDNIQKLRTLRAEPVNTKANKEILEAAAEEFSRTYGDDALKVVDMMMNIFDRTDYVDMYYDKQDIYDPLMSYINDEMSLEDALKKAEENVWIRLNE</sequence>
<proteinExistence type="predicted"/>
<evidence type="ECO:0000313" key="2">
    <source>
        <dbReference type="Proteomes" id="UP000287969"/>
    </source>
</evidence>
<organism evidence="1 2">
    <name type="scientific">Acidilutibacter cellobiosedens</name>
    <dbReference type="NCBI Taxonomy" id="2507161"/>
    <lineage>
        <taxon>Bacteria</taxon>
        <taxon>Bacillati</taxon>
        <taxon>Bacillota</taxon>
        <taxon>Tissierellia</taxon>
        <taxon>Tissierellales</taxon>
        <taxon>Acidilutibacteraceae</taxon>
        <taxon>Acidilutibacter</taxon>
    </lineage>
</organism>
<gene>
    <name evidence="1" type="ORF">EQM13_07555</name>
</gene>
<accession>A0A410QBR1</accession>
<dbReference type="InterPro" id="IPR006059">
    <property type="entry name" value="SBP"/>
</dbReference>
<dbReference type="SUPFAM" id="SSF53850">
    <property type="entry name" value="Periplasmic binding protein-like II"/>
    <property type="match status" value="1"/>
</dbReference>
<dbReference type="Gene3D" id="3.40.190.10">
    <property type="entry name" value="Periplasmic binding protein-like II"/>
    <property type="match status" value="1"/>
</dbReference>
<dbReference type="KEGG" id="spoa:EQM13_07555"/>
<dbReference type="InterPro" id="IPR011044">
    <property type="entry name" value="Quino_amine_DH_bsu"/>
</dbReference>
<dbReference type="Pfam" id="PF01547">
    <property type="entry name" value="SBP_bac_1"/>
    <property type="match status" value="1"/>
</dbReference>
<dbReference type="OrthoDB" id="1992941at2"/>
<dbReference type="EMBL" id="CP035282">
    <property type="protein sequence ID" value="QAT61443.1"/>
    <property type="molecule type" value="Genomic_DNA"/>
</dbReference>
<dbReference type="AlphaFoldDB" id="A0A410QBR1"/>
<evidence type="ECO:0000313" key="1">
    <source>
        <dbReference type="EMBL" id="QAT61443.1"/>
    </source>
</evidence>
<dbReference type="RefSeq" id="WP_128752360.1">
    <property type="nucleotide sequence ID" value="NZ_CP035282.1"/>
</dbReference>
<protein>
    <submittedName>
        <fullName evidence="1">Extracellular solute-binding protein</fullName>
    </submittedName>
</protein>
<keyword evidence="2" id="KW-1185">Reference proteome</keyword>
<reference evidence="2" key="1">
    <citation type="submission" date="2019-01" db="EMBL/GenBank/DDBJ databases">
        <title>Draft genomes of a novel of Sporanaerobacter strains.</title>
        <authorList>
            <person name="Ma S."/>
        </authorList>
    </citation>
    <scope>NUCLEOTIDE SEQUENCE [LARGE SCALE GENOMIC DNA]</scope>
    <source>
        <strain evidence="2">NJN-17</strain>
    </source>
</reference>
<dbReference type="SUPFAM" id="SSF50969">
    <property type="entry name" value="YVTN repeat-like/Quinoprotein amine dehydrogenase"/>
    <property type="match status" value="1"/>
</dbReference>